<evidence type="ECO:0000256" key="5">
    <source>
        <dbReference type="ARBA" id="ARBA00023033"/>
    </source>
</evidence>
<comment type="caution">
    <text evidence="6">The sequence shown here is derived from an EMBL/GenBank/DDBJ whole genome shotgun (WGS) entry which is preliminary data.</text>
</comment>
<gene>
    <name evidence="6" type="ORF">B0T14DRAFT_601467</name>
</gene>
<dbReference type="GO" id="GO:0016705">
    <property type="term" value="F:oxidoreductase activity, acting on paired donors, with incorporation or reduction of molecular oxygen"/>
    <property type="evidence" value="ECO:0007669"/>
    <property type="project" value="InterPro"/>
</dbReference>
<dbReference type="InterPro" id="IPR036396">
    <property type="entry name" value="Cyt_P450_sf"/>
</dbReference>
<keyword evidence="3" id="KW-0560">Oxidoreductase</keyword>
<dbReference type="SUPFAM" id="SSF48264">
    <property type="entry name" value="Cytochrome P450"/>
    <property type="match status" value="1"/>
</dbReference>
<dbReference type="InterPro" id="IPR050364">
    <property type="entry name" value="Cytochrome_P450_fung"/>
</dbReference>
<dbReference type="AlphaFoldDB" id="A0AA40C2N8"/>
<dbReference type="Pfam" id="PF00067">
    <property type="entry name" value="p450"/>
    <property type="match status" value="1"/>
</dbReference>
<evidence type="ECO:0008006" key="8">
    <source>
        <dbReference type="Google" id="ProtNLM"/>
    </source>
</evidence>
<keyword evidence="7" id="KW-1185">Reference proteome</keyword>
<evidence type="ECO:0000313" key="6">
    <source>
        <dbReference type="EMBL" id="KAK0622790.1"/>
    </source>
</evidence>
<reference evidence="6" key="1">
    <citation type="submission" date="2023-06" db="EMBL/GenBank/DDBJ databases">
        <title>Genome-scale phylogeny and comparative genomics of the fungal order Sordariales.</title>
        <authorList>
            <consortium name="Lawrence Berkeley National Laboratory"/>
            <person name="Hensen N."/>
            <person name="Bonometti L."/>
            <person name="Westerberg I."/>
            <person name="Brannstrom I.O."/>
            <person name="Guillou S."/>
            <person name="Cros-Aarteil S."/>
            <person name="Calhoun S."/>
            <person name="Haridas S."/>
            <person name="Kuo A."/>
            <person name="Mondo S."/>
            <person name="Pangilinan J."/>
            <person name="Riley R."/>
            <person name="Labutti K."/>
            <person name="Andreopoulos B."/>
            <person name="Lipzen A."/>
            <person name="Chen C."/>
            <person name="Yanf M."/>
            <person name="Daum C."/>
            <person name="Ng V."/>
            <person name="Clum A."/>
            <person name="Steindorff A."/>
            <person name="Ohm R."/>
            <person name="Martin F."/>
            <person name="Silar P."/>
            <person name="Natvig D."/>
            <person name="Lalanne C."/>
            <person name="Gautier V."/>
            <person name="Ament-Velasquez S.L."/>
            <person name="Kruys A."/>
            <person name="Hutchinson M.I."/>
            <person name="Powell A.J."/>
            <person name="Barry K."/>
            <person name="Miller A.N."/>
            <person name="Grigoriev I.V."/>
            <person name="Debuchy R."/>
            <person name="Gladieux P."/>
            <person name="Thoren M.H."/>
            <person name="Johannesson H."/>
        </authorList>
    </citation>
    <scope>NUCLEOTIDE SEQUENCE</scope>
    <source>
        <strain evidence="6">CBS 606.72</strain>
    </source>
</reference>
<name>A0AA40C2N8_9PEZI</name>
<protein>
    <recommendedName>
        <fullName evidence="8">Cytochrome P450</fullName>
    </recommendedName>
</protein>
<dbReference type="EMBL" id="JAULSU010000003">
    <property type="protein sequence ID" value="KAK0622790.1"/>
    <property type="molecule type" value="Genomic_DNA"/>
</dbReference>
<evidence type="ECO:0000256" key="2">
    <source>
        <dbReference type="ARBA" id="ARBA00022723"/>
    </source>
</evidence>
<dbReference type="PANTHER" id="PTHR46300">
    <property type="entry name" value="P450, PUTATIVE (EUROFUNG)-RELATED-RELATED"/>
    <property type="match status" value="1"/>
</dbReference>
<dbReference type="GO" id="GO:0004497">
    <property type="term" value="F:monooxygenase activity"/>
    <property type="evidence" value="ECO:0007669"/>
    <property type="project" value="UniProtKB-KW"/>
</dbReference>
<dbReference type="PANTHER" id="PTHR46300:SF2">
    <property type="entry name" value="CYTOCHROME P450 MONOOXYGENASE ALNH-RELATED"/>
    <property type="match status" value="1"/>
</dbReference>
<keyword evidence="2" id="KW-0479">Metal-binding</keyword>
<evidence type="ECO:0000256" key="3">
    <source>
        <dbReference type="ARBA" id="ARBA00023002"/>
    </source>
</evidence>
<keyword evidence="5" id="KW-0503">Monooxygenase</keyword>
<evidence type="ECO:0000256" key="4">
    <source>
        <dbReference type="ARBA" id="ARBA00023004"/>
    </source>
</evidence>
<accession>A0AA40C2N8</accession>
<sequence length="111" mass="12394">MAIGRSLINVAHTHPQSATMFLIQALTTRKSSTAFTEGIDSVFGPSIPQEINTSQLPYLNACVTEVLRWRQAAKLGFTRDADQYDSLDEYHVPRGSMIQVNAWAMHDIVED</sequence>
<comment type="similarity">
    <text evidence="1">Belongs to the cytochrome P450 family.</text>
</comment>
<evidence type="ECO:0000313" key="7">
    <source>
        <dbReference type="Proteomes" id="UP001175000"/>
    </source>
</evidence>
<proteinExistence type="inferred from homology"/>
<dbReference type="Proteomes" id="UP001175000">
    <property type="component" value="Unassembled WGS sequence"/>
</dbReference>
<dbReference type="InterPro" id="IPR001128">
    <property type="entry name" value="Cyt_P450"/>
</dbReference>
<dbReference type="GO" id="GO:0005506">
    <property type="term" value="F:iron ion binding"/>
    <property type="evidence" value="ECO:0007669"/>
    <property type="project" value="InterPro"/>
</dbReference>
<dbReference type="GO" id="GO:0020037">
    <property type="term" value="F:heme binding"/>
    <property type="evidence" value="ECO:0007669"/>
    <property type="project" value="InterPro"/>
</dbReference>
<organism evidence="6 7">
    <name type="scientific">Immersiella caudata</name>
    <dbReference type="NCBI Taxonomy" id="314043"/>
    <lineage>
        <taxon>Eukaryota</taxon>
        <taxon>Fungi</taxon>
        <taxon>Dikarya</taxon>
        <taxon>Ascomycota</taxon>
        <taxon>Pezizomycotina</taxon>
        <taxon>Sordariomycetes</taxon>
        <taxon>Sordariomycetidae</taxon>
        <taxon>Sordariales</taxon>
        <taxon>Lasiosphaeriaceae</taxon>
        <taxon>Immersiella</taxon>
    </lineage>
</organism>
<evidence type="ECO:0000256" key="1">
    <source>
        <dbReference type="ARBA" id="ARBA00010617"/>
    </source>
</evidence>
<keyword evidence="4" id="KW-0408">Iron</keyword>
<dbReference type="Gene3D" id="1.10.630.10">
    <property type="entry name" value="Cytochrome P450"/>
    <property type="match status" value="1"/>
</dbReference>